<accession>A0A0R3QEM3</accession>
<sequence>MRLSVIKFIPSQVFSLSVRYHLLLFPLQSQFLCER</sequence>
<dbReference type="Proteomes" id="UP000280834">
    <property type="component" value="Unassembled WGS sequence"/>
</dbReference>
<dbReference type="EMBL" id="UZAG01003934">
    <property type="protein sequence ID" value="VDO16119.1"/>
    <property type="molecule type" value="Genomic_DNA"/>
</dbReference>
<reference evidence="3" key="1">
    <citation type="submission" date="2017-02" db="UniProtKB">
        <authorList>
            <consortium name="WormBaseParasite"/>
        </authorList>
    </citation>
    <scope>IDENTIFICATION</scope>
</reference>
<dbReference type="WBParaSite" id="BTMF_0000481401-mRNA-1">
    <property type="protein sequence ID" value="BTMF_0000481401-mRNA-1"/>
    <property type="gene ID" value="BTMF_0000481401"/>
</dbReference>
<organism evidence="3">
    <name type="scientific">Brugia timori</name>
    <dbReference type="NCBI Taxonomy" id="42155"/>
    <lineage>
        <taxon>Eukaryota</taxon>
        <taxon>Metazoa</taxon>
        <taxon>Ecdysozoa</taxon>
        <taxon>Nematoda</taxon>
        <taxon>Chromadorea</taxon>
        <taxon>Rhabditida</taxon>
        <taxon>Spirurina</taxon>
        <taxon>Spiruromorpha</taxon>
        <taxon>Filarioidea</taxon>
        <taxon>Onchocercidae</taxon>
        <taxon>Brugia</taxon>
    </lineage>
</organism>
<keyword evidence="2" id="KW-1185">Reference proteome</keyword>
<gene>
    <name evidence="1" type="ORF">BTMF_LOCUS4105</name>
</gene>
<reference evidence="1 2" key="2">
    <citation type="submission" date="2018-11" db="EMBL/GenBank/DDBJ databases">
        <authorList>
            <consortium name="Pathogen Informatics"/>
        </authorList>
    </citation>
    <scope>NUCLEOTIDE SEQUENCE [LARGE SCALE GENOMIC DNA]</scope>
</reference>
<evidence type="ECO:0000313" key="3">
    <source>
        <dbReference type="WBParaSite" id="BTMF_0000481401-mRNA-1"/>
    </source>
</evidence>
<name>A0A0R3QEM3_9BILA</name>
<protein>
    <submittedName>
        <fullName evidence="1 3">Uncharacterized protein</fullName>
    </submittedName>
</protein>
<evidence type="ECO:0000313" key="2">
    <source>
        <dbReference type="Proteomes" id="UP000280834"/>
    </source>
</evidence>
<evidence type="ECO:0000313" key="1">
    <source>
        <dbReference type="EMBL" id="VDO16119.1"/>
    </source>
</evidence>
<dbReference type="AlphaFoldDB" id="A0A0R3QEM3"/>
<proteinExistence type="predicted"/>